<organism evidence="1 2">
    <name type="scientific">Janthinobacterium lividum</name>
    <dbReference type="NCBI Taxonomy" id="29581"/>
    <lineage>
        <taxon>Bacteria</taxon>
        <taxon>Pseudomonadati</taxon>
        <taxon>Pseudomonadota</taxon>
        <taxon>Betaproteobacteria</taxon>
        <taxon>Burkholderiales</taxon>
        <taxon>Oxalobacteraceae</taxon>
        <taxon>Janthinobacterium</taxon>
    </lineage>
</organism>
<dbReference type="AlphaFoldDB" id="A0AAJ4MQN1"/>
<name>A0AAJ4MQN1_9BURK</name>
<gene>
    <name evidence="1" type="ORF">J3P46_22165</name>
</gene>
<sequence>MAADGRAWGSVARAIKASAKNALPCYSIHSIQLSRIAVLPPSASFLFQLADVQTLSLSSFYCFIDNLIRLIVTMFQL</sequence>
<evidence type="ECO:0000313" key="2">
    <source>
        <dbReference type="Proteomes" id="UP000662821"/>
    </source>
</evidence>
<evidence type="ECO:0000313" key="1">
    <source>
        <dbReference type="EMBL" id="QSX95350.1"/>
    </source>
</evidence>
<proteinExistence type="predicted"/>
<accession>A0AAJ4MQN1</accession>
<reference evidence="1 2" key="1">
    <citation type="submission" date="2021-03" db="EMBL/GenBank/DDBJ databases">
        <title>Draft genome sequence of Janthinobacterium sp. strain PLB02 isolated from infected primmorphs (Lubomirskia baicalensis).</title>
        <authorList>
            <person name="Chernogor L.I."/>
            <person name="Belikov S.I."/>
            <person name="Petrushin I.S."/>
        </authorList>
    </citation>
    <scope>NUCLEOTIDE SEQUENCE [LARGE SCALE GENOMIC DNA]</scope>
    <source>
        <strain evidence="1 2">PLB02</strain>
    </source>
</reference>
<dbReference type="Proteomes" id="UP000662821">
    <property type="component" value="Chromosome"/>
</dbReference>
<protein>
    <submittedName>
        <fullName evidence="1">Uncharacterized protein</fullName>
    </submittedName>
</protein>
<dbReference type="RefSeq" id="WP_151096591.1">
    <property type="nucleotide sequence ID" value="NZ_CP071520.1"/>
</dbReference>
<dbReference type="EMBL" id="CP071520">
    <property type="protein sequence ID" value="QSX95350.1"/>
    <property type="molecule type" value="Genomic_DNA"/>
</dbReference>